<dbReference type="GO" id="GO:0005789">
    <property type="term" value="C:endoplasmic reticulum membrane"/>
    <property type="evidence" value="ECO:0007669"/>
    <property type="project" value="TreeGrafter"/>
</dbReference>
<dbReference type="InterPro" id="IPR051500">
    <property type="entry name" value="cTAGE_MIA/OTOR"/>
</dbReference>
<feature type="compositionally biased region" description="Basic and acidic residues" evidence="3">
    <location>
        <begin position="350"/>
        <end position="370"/>
    </location>
</feature>
<feature type="compositionally biased region" description="Basic and acidic residues" evidence="3">
    <location>
        <begin position="446"/>
        <end position="474"/>
    </location>
</feature>
<feature type="compositionally biased region" description="Basic and acidic residues" evidence="3">
    <location>
        <begin position="248"/>
        <end position="257"/>
    </location>
</feature>
<dbReference type="GO" id="GO:0035459">
    <property type="term" value="P:vesicle cargo loading"/>
    <property type="evidence" value="ECO:0007669"/>
    <property type="project" value="TreeGrafter"/>
</dbReference>
<feature type="compositionally biased region" description="Polar residues" evidence="3">
    <location>
        <begin position="373"/>
        <end position="384"/>
    </location>
</feature>
<feature type="coiled-coil region" evidence="2">
    <location>
        <begin position="1145"/>
        <end position="1179"/>
    </location>
</feature>
<feature type="compositionally biased region" description="Polar residues" evidence="3">
    <location>
        <begin position="317"/>
        <end position="326"/>
    </location>
</feature>
<reference evidence="5" key="1">
    <citation type="submission" date="2018-04" db="EMBL/GenBank/DDBJ databases">
        <authorList>
            <person name="Go L.Y."/>
            <person name="Mitchell J.A."/>
        </authorList>
    </citation>
    <scope>NUCLEOTIDE SEQUENCE</scope>
    <source>
        <tissue evidence="5">Whole organism</tissue>
    </source>
</reference>
<feature type="compositionally biased region" description="Basic and acidic residues" evidence="3">
    <location>
        <begin position="1396"/>
        <end position="1410"/>
    </location>
</feature>
<feature type="compositionally biased region" description="Basic and acidic residues" evidence="3">
    <location>
        <begin position="531"/>
        <end position="558"/>
    </location>
</feature>
<feature type="compositionally biased region" description="Basic and acidic residues" evidence="3">
    <location>
        <begin position="778"/>
        <end position="790"/>
    </location>
</feature>
<feature type="region of interest" description="Disordered" evidence="3">
    <location>
        <begin position="1376"/>
        <end position="1528"/>
    </location>
</feature>
<dbReference type="OMA" id="TTIEMER"/>
<feature type="compositionally biased region" description="Basic and acidic residues" evidence="3">
    <location>
        <begin position="503"/>
        <end position="522"/>
    </location>
</feature>
<feature type="compositionally biased region" description="Basic and acidic residues" evidence="3">
    <location>
        <begin position="304"/>
        <end position="316"/>
    </location>
</feature>
<evidence type="ECO:0000256" key="4">
    <source>
        <dbReference type="SAM" id="SignalP"/>
    </source>
</evidence>
<feature type="coiled-coil region" evidence="2">
    <location>
        <begin position="1219"/>
        <end position="1285"/>
    </location>
</feature>
<dbReference type="VEuPathDB" id="VectorBase:CSON001466"/>
<feature type="compositionally biased region" description="Low complexity" evidence="3">
    <location>
        <begin position="1463"/>
        <end position="1497"/>
    </location>
</feature>
<keyword evidence="1 2" id="KW-0175">Coiled coil</keyword>
<reference evidence="6" key="2">
    <citation type="submission" date="2018-07" db="EMBL/GenBank/DDBJ databases">
        <authorList>
            <person name="Quirk P.G."/>
            <person name="Krulwich T.A."/>
        </authorList>
    </citation>
    <scope>NUCLEOTIDE SEQUENCE</scope>
</reference>
<feature type="compositionally biased region" description="Basic and acidic residues" evidence="3">
    <location>
        <begin position="706"/>
        <end position="734"/>
    </location>
</feature>
<dbReference type="PANTHER" id="PTHR23158">
    <property type="entry name" value="MELANOMA INHIBITORY ACTIVITY-RELATED"/>
    <property type="match status" value="1"/>
</dbReference>
<accession>A0A336MGR0</accession>
<feature type="compositionally biased region" description="Polar residues" evidence="3">
    <location>
        <begin position="1435"/>
        <end position="1462"/>
    </location>
</feature>
<name>A0A336MGR0_CULSO</name>
<dbReference type="GO" id="GO:0006888">
    <property type="term" value="P:endoplasmic reticulum to Golgi vesicle-mediated transport"/>
    <property type="evidence" value="ECO:0007669"/>
    <property type="project" value="TreeGrafter"/>
</dbReference>
<feature type="region of interest" description="Disordered" evidence="3">
    <location>
        <begin position="1294"/>
        <end position="1325"/>
    </location>
</feature>
<evidence type="ECO:0000256" key="3">
    <source>
        <dbReference type="SAM" id="MobiDB-lite"/>
    </source>
</evidence>
<feature type="compositionally biased region" description="Low complexity" evidence="3">
    <location>
        <begin position="1298"/>
        <end position="1307"/>
    </location>
</feature>
<evidence type="ECO:0000313" key="6">
    <source>
        <dbReference type="EMBL" id="SSX29564.1"/>
    </source>
</evidence>
<dbReference type="GO" id="GO:0009306">
    <property type="term" value="P:protein secretion"/>
    <property type="evidence" value="ECO:0007669"/>
    <property type="project" value="TreeGrafter"/>
</dbReference>
<feature type="compositionally biased region" description="Polar residues" evidence="3">
    <location>
        <begin position="1507"/>
        <end position="1518"/>
    </location>
</feature>
<feature type="compositionally biased region" description="Acidic residues" evidence="3">
    <location>
        <begin position="188"/>
        <end position="223"/>
    </location>
</feature>
<feature type="compositionally biased region" description="Polar residues" evidence="3">
    <location>
        <begin position="276"/>
        <end position="286"/>
    </location>
</feature>
<evidence type="ECO:0000256" key="1">
    <source>
        <dbReference type="ARBA" id="ARBA00023054"/>
    </source>
</evidence>
<dbReference type="PANTHER" id="PTHR23158:SF33">
    <property type="entry name" value="TRANSPORT AND GOLGI ORGANIZATION PROTEIN 1"/>
    <property type="match status" value="1"/>
</dbReference>
<feature type="compositionally biased region" description="Basic and acidic residues" evidence="3">
    <location>
        <begin position="648"/>
        <end position="674"/>
    </location>
</feature>
<feature type="coiled-coil region" evidence="2">
    <location>
        <begin position="890"/>
        <end position="1086"/>
    </location>
</feature>
<evidence type="ECO:0000313" key="5">
    <source>
        <dbReference type="EMBL" id="SSX09841.1"/>
    </source>
</evidence>
<gene>
    <name evidence="6" type="primary">CSON001466</name>
</gene>
<dbReference type="EMBL" id="UFQT01001227">
    <property type="protein sequence ID" value="SSX29564.1"/>
    <property type="molecule type" value="Genomic_DNA"/>
</dbReference>
<evidence type="ECO:0000256" key="2">
    <source>
        <dbReference type="SAM" id="Coils"/>
    </source>
</evidence>
<feature type="region of interest" description="Disordered" evidence="3">
    <location>
        <begin position="180"/>
        <end position="484"/>
    </location>
</feature>
<feature type="compositionally biased region" description="Basic and acidic residues" evidence="3">
    <location>
        <begin position="568"/>
        <end position="624"/>
    </location>
</feature>
<protein>
    <submittedName>
        <fullName evidence="6">CSON001466 protein</fullName>
    </submittedName>
</protein>
<keyword evidence="4" id="KW-0732">Signal</keyword>
<proteinExistence type="predicted"/>
<sequence length="1528" mass="171376">MQLKTCLVYKFVFLLFNIRFSSLEQTNKLDCADENCTVPIGRGKAEVTISRNMEGFLSMKPGEEAQIFGVFGKELFLIETNDENDKRRGFVPQRLFRELRLKKKGLVKSNVTALQRPRLSQMKSNEVKGETEKQVEEILEQKKVEVVDQAASNESDVPEEQIVEGRTAAGQLVIGKVETPKPNLALQVEDEETEEDEEDENDVDGEEDGDDETNTEEETDSTETPEPSLIENIAKFFTGSDDDDTENREESEKKSEANETENESLNSESIKVETANLVQNDTTIEDSPTEKTSEDIDEVSQDSTKVEQSNDLKLETPSKNIETTTPIPDLNEIEQPPVNELILTTPTPPPKEEEQTQKVEETKSEPELLKMNETVSDPITNSTEPDMGTPEFKPIPEGNKIESNSSAEEPKIQEVVGQETTKSKDTVSKLPITPPPPLLGLMKNKIIKENVQKKDDAGQDEKKHTVEKPVKEESLELNSKPASVEVDPKEINEIVNEVVTEAPLKEEIKPIVETPIEEKPSESEIMPQNSEEEKKELVEPQNLEKAKEDTKPEIETNKIENPTQNEKSSNEESKPEMEINEVKPAESTQEELKPDEKKEEIPKSTVDESKIESPPEESSFKLDIDTYGNPQPPLKPVEQPDVSTEANVKIDNKLDLEDNKSETVKLDPVVEKPSQEPAINENKPETVTTEPENHHHFHYHPNYNHDANEKHDHSHHDHHSNEKDNDFQKKREAIKSLLESEAPKHGSEIDSTETKEPGKPKQGIPSVVEVKRNGKVVTPKDAEQTKDESNPHSGEYCEASGGSCPAESGTFSNWFNMFGLDFLLHNDYLIVFAQKAVEMVDLIIYLSVTAAAVTFFLLMHSCVKRCMKESPLLERINLLERSLMTSVKENATIKNELAETKGKLHQIEDNSFGSNEMVRDLRQNLDDSEHIRYQLQQQVNILEQELQKSAEAGTELNKMLSDLLNSQTGSESILQSVEQLQKQLDEQQLTIESMTEALSSKSRENSELQVQLSEISSKLGHEVKSLKARNDDVELEKVCIENELKNLKKTFDEKIDAIEKSKLEEIERIKQKLARKEKETLELHQKYRTSEAKIQALNEMINENKTNGGDAVDFSDSIDAKAELILVAKERDTLKEQLNSEMNSKKSMESYVKNVGEEIQNLKKEFSLAEKEKLEAQTRLDVLSTYFRQKESELQRELSMKEALWMQQQGETTTTVERVKAMQEEIQQLKSQNDSLKAEILAQDTAYKAQTVTLENKAHEAWLNARQSERKVEELRQEATILRRRLTTMAEFQPGSANNSINTSTNIVDGASGMPNLNSVPSPLRVESPNSPLMIPGIPPPPFLPGQYMPPHGPLPAGLPGVPPLPFIPPPIGQAPLGRLISPPPPNRGAYSPSLIDDRDRYSPDSRYNDDYSVISTRYDTETDFSPPPSPPKYSRNTSSGYSRQNGSKAYSPTSPQMNGRHNNSSSNRTKSNKGTNLSDSSSSSSSECSSSSSIDSFNETEIECGFNSSGSQDSIVGSGSRKGHGKI</sequence>
<organism evidence="6">
    <name type="scientific">Culicoides sonorensis</name>
    <name type="common">Biting midge</name>
    <dbReference type="NCBI Taxonomy" id="179676"/>
    <lineage>
        <taxon>Eukaryota</taxon>
        <taxon>Metazoa</taxon>
        <taxon>Ecdysozoa</taxon>
        <taxon>Arthropoda</taxon>
        <taxon>Hexapoda</taxon>
        <taxon>Insecta</taxon>
        <taxon>Pterygota</taxon>
        <taxon>Neoptera</taxon>
        <taxon>Endopterygota</taxon>
        <taxon>Diptera</taxon>
        <taxon>Nematocera</taxon>
        <taxon>Chironomoidea</taxon>
        <taxon>Ceratopogonidae</taxon>
        <taxon>Ceratopogoninae</taxon>
        <taxon>Culicoides</taxon>
        <taxon>Monoculicoides</taxon>
    </lineage>
</organism>
<feature type="compositionally biased region" description="Basic and acidic residues" evidence="3">
    <location>
        <begin position="741"/>
        <end position="759"/>
    </location>
</feature>
<feature type="chain" id="PRO_5036062339" evidence="4">
    <location>
        <begin position="24"/>
        <end position="1528"/>
    </location>
</feature>
<feature type="region of interest" description="Disordered" evidence="3">
    <location>
        <begin position="500"/>
        <end position="800"/>
    </location>
</feature>
<dbReference type="EMBL" id="UFQS01001227">
    <property type="protein sequence ID" value="SSX09841.1"/>
    <property type="molecule type" value="Genomic_DNA"/>
</dbReference>
<dbReference type="GO" id="GO:0070971">
    <property type="term" value="C:endoplasmic reticulum exit site"/>
    <property type="evidence" value="ECO:0007669"/>
    <property type="project" value="TreeGrafter"/>
</dbReference>
<feature type="signal peptide" evidence="4">
    <location>
        <begin position="1"/>
        <end position="23"/>
    </location>
</feature>